<reference evidence="1 2" key="1">
    <citation type="journal article" date="2019" name="Int. J. Syst. Evol. Microbiol.">
        <title>The Global Catalogue of Microorganisms (GCM) 10K type strain sequencing project: providing services to taxonomists for standard genome sequencing and annotation.</title>
        <authorList>
            <consortium name="The Broad Institute Genomics Platform"/>
            <consortium name="The Broad Institute Genome Sequencing Center for Infectious Disease"/>
            <person name="Wu L."/>
            <person name="Ma J."/>
        </authorList>
    </citation>
    <scope>NUCLEOTIDE SEQUENCE [LARGE SCALE GENOMIC DNA]</scope>
    <source>
        <strain evidence="1 2">CGMCC 1.10390</strain>
    </source>
</reference>
<evidence type="ECO:0000313" key="2">
    <source>
        <dbReference type="Proteomes" id="UP001597034"/>
    </source>
</evidence>
<dbReference type="Proteomes" id="UP001597034">
    <property type="component" value="Unassembled WGS sequence"/>
</dbReference>
<proteinExistence type="predicted"/>
<comment type="caution">
    <text evidence="1">The sequence shown here is derived from an EMBL/GenBank/DDBJ whole genome shotgun (WGS) entry which is preliminary data.</text>
</comment>
<dbReference type="EMBL" id="JBHUDO010000002">
    <property type="protein sequence ID" value="MFD1645887.1"/>
    <property type="molecule type" value="Genomic_DNA"/>
</dbReference>
<dbReference type="Pfam" id="PF20509">
    <property type="entry name" value="DUF6735"/>
    <property type="match status" value="1"/>
</dbReference>
<organism evidence="1 2">
    <name type="scientific">Haloarchaeobius litoreus</name>
    <dbReference type="NCBI Taxonomy" id="755306"/>
    <lineage>
        <taxon>Archaea</taxon>
        <taxon>Methanobacteriati</taxon>
        <taxon>Methanobacteriota</taxon>
        <taxon>Stenosarchaea group</taxon>
        <taxon>Halobacteria</taxon>
        <taxon>Halobacteriales</taxon>
        <taxon>Halorubellaceae</taxon>
        <taxon>Haloarchaeobius</taxon>
    </lineage>
</organism>
<protein>
    <submittedName>
        <fullName evidence="1">DUF6735 family protein</fullName>
    </submittedName>
</protein>
<accession>A0ABD6DIQ2</accession>
<dbReference type="AlphaFoldDB" id="A0ABD6DIQ2"/>
<evidence type="ECO:0000313" key="1">
    <source>
        <dbReference type="EMBL" id="MFD1645887.1"/>
    </source>
</evidence>
<name>A0ABD6DIQ2_9EURY</name>
<sequence length="216" mass="23481">MDDATDARLYKDWTGDGDHTTRRRSMGHRALVAYGRADGTYSLHHSQWGALGFALFDDIGPEHPFGADGDWEVAAHDAVVGGEGPDVPGGNDPPVDPEPRGTVTSLDALPERFDFLEYEALFVVSRTGDVGAFQPCWFGRALDDAEPVGDGAIVSLRRGTDPVADAARVSAWYRGVADTVRVLSELGKLEPEEARDHLRTRIREWAAEGRTVLLAP</sequence>
<gene>
    <name evidence="1" type="ORF">ACFSBL_09345</name>
</gene>
<keyword evidence="2" id="KW-1185">Reference proteome</keyword>
<dbReference type="RefSeq" id="WP_256398590.1">
    <property type="nucleotide sequence ID" value="NZ_JANHJR010000001.1"/>
</dbReference>
<dbReference type="InterPro" id="IPR046622">
    <property type="entry name" value="DUF6735"/>
</dbReference>